<evidence type="ECO:0000313" key="6">
    <source>
        <dbReference type="Proteomes" id="UP000290567"/>
    </source>
</evidence>
<dbReference type="PROSITE" id="PS51257">
    <property type="entry name" value="PROKAR_LIPOPROTEIN"/>
    <property type="match status" value="1"/>
</dbReference>
<dbReference type="Gene3D" id="3.40.50.1240">
    <property type="entry name" value="Phosphoglycerate mutase-like"/>
    <property type="match status" value="1"/>
</dbReference>
<reference evidence="6" key="1">
    <citation type="submission" date="2019-02" db="EMBL/GenBank/DDBJ databases">
        <title>Draft genome sequence of Enterococcus sp. Gos25-1.</title>
        <authorList>
            <person name="Tanaka N."/>
            <person name="Shiwa Y."/>
            <person name="Fujita N."/>
        </authorList>
    </citation>
    <scope>NUCLEOTIDE SEQUENCE [LARGE SCALE GENOMIC DNA]</scope>
    <source>
        <strain evidence="6">Gos25-1</strain>
    </source>
</reference>
<organism evidence="5 6">
    <name type="scientific">Enterococcus florum</name>
    <dbReference type="NCBI Taxonomy" id="2480627"/>
    <lineage>
        <taxon>Bacteria</taxon>
        <taxon>Bacillati</taxon>
        <taxon>Bacillota</taxon>
        <taxon>Bacilli</taxon>
        <taxon>Lactobacillales</taxon>
        <taxon>Enterococcaceae</taxon>
        <taxon>Enterococcus</taxon>
    </lineage>
</organism>
<dbReference type="Proteomes" id="UP000290567">
    <property type="component" value="Unassembled WGS sequence"/>
</dbReference>
<dbReference type="InterPro" id="IPR051695">
    <property type="entry name" value="Phosphoglycerate_Mutase"/>
</dbReference>
<feature type="chain" id="PRO_5020481920" evidence="4">
    <location>
        <begin position="28"/>
        <end position="259"/>
    </location>
</feature>
<feature type="binding site" evidence="3">
    <location>
        <begin position="42"/>
        <end position="49"/>
    </location>
    <ligand>
        <name>substrate</name>
    </ligand>
</feature>
<feature type="binding site" evidence="3">
    <location>
        <position position="92"/>
    </location>
    <ligand>
        <name>substrate</name>
    </ligand>
</feature>
<feature type="active site" description="Tele-phosphohistidine intermediate" evidence="2">
    <location>
        <position position="43"/>
    </location>
</feature>
<sequence length="259" mass="28480">MKKFLKSMLVLSAVLLLGACGTQNQQASEEEKNEEITLYLVRHGKTFFNSTGQVQGFCDSPLTEDGIEKAKQLGEGLKDIEFDLAYSSDLGRQRNTAKLILSKTAKSKPKLTELDGFKEWNYGGYEGKTNEEMMKPVLESNGFEYDESGSQYGAMVEKLGDEGIADTIAKNDPLKAAESYDEIVTRGTAAMDKVIKDAKKNNAKNVLIVSSGGMIPTLLSITAQEEYKGEPISNCSVTTLKYKDGTYKIESIGDTQYIE</sequence>
<evidence type="ECO:0000256" key="4">
    <source>
        <dbReference type="SAM" id="SignalP"/>
    </source>
</evidence>
<dbReference type="InterPro" id="IPR013078">
    <property type="entry name" value="His_Pase_superF_clade-1"/>
</dbReference>
<dbReference type="RefSeq" id="WP_146623076.1">
    <property type="nucleotide sequence ID" value="NZ_BJCC01000022.1"/>
</dbReference>
<dbReference type="GO" id="GO:0043456">
    <property type="term" value="P:regulation of pentose-phosphate shunt"/>
    <property type="evidence" value="ECO:0007669"/>
    <property type="project" value="TreeGrafter"/>
</dbReference>
<dbReference type="SMART" id="SM00855">
    <property type="entry name" value="PGAM"/>
    <property type="match status" value="1"/>
</dbReference>
<comment type="caution">
    <text evidence="5">The sequence shown here is derived from an EMBL/GenBank/DDBJ whole genome shotgun (WGS) entry which is preliminary data.</text>
</comment>
<dbReference type="GO" id="GO:0045820">
    <property type="term" value="P:negative regulation of glycolytic process"/>
    <property type="evidence" value="ECO:0007669"/>
    <property type="project" value="TreeGrafter"/>
</dbReference>
<dbReference type="OrthoDB" id="4131070at2"/>
<keyword evidence="6" id="KW-1185">Reference proteome</keyword>
<accession>A0A4P5PEQ3</accession>
<dbReference type="GO" id="GO:0005829">
    <property type="term" value="C:cytosol"/>
    <property type="evidence" value="ECO:0007669"/>
    <property type="project" value="TreeGrafter"/>
</dbReference>
<dbReference type="Pfam" id="PF00300">
    <property type="entry name" value="His_Phos_1"/>
    <property type="match status" value="1"/>
</dbReference>
<dbReference type="AlphaFoldDB" id="A0A4P5PEQ3"/>
<evidence type="ECO:0000256" key="2">
    <source>
        <dbReference type="PIRSR" id="PIRSR613078-1"/>
    </source>
</evidence>
<gene>
    <name evidence="5" type="ORF">NRIC_25490</name>
</gene>
<dbReference type="EMBL" id="BJCC01000022">
    <property type="protein sequence ID" value="GCF94658.1"/>
    <property type="molecule type" value="Genomic_DNA"/>
</dbReference>
<dbReference type="SUPFAM" id="SSF53254">
    <property type="entry name" value="Phosphoglycerate mutase-like"/>
    <property type="match status" value="1"/>
</dbReference>
<dbReference type="PANTHER" id="PTHR46517">
    <property type="entry name" value="FRUCTOSE-2,6-BISPHOSPHATASE TIGAR"/>
    <property type="match status" value="1"/>
</dbReference>
<proteinExistence type="predicted"/>
<name>A0A4P5PEQ3_9ENTE</name>
<evidence type="ECO:0000256" key="3">
    <source>
        <dbReference type="PIRSR" id="PIRSR613078-2"/>
    </source>
</evidence>
<keyword evidence="4" id="KW-0732">Signal</keyword>
<evidence type="ECO:0000256" key="1">
    <source>
        <dbReference type="ARBA" id="ARBA00022801"/>
    </source>
</evidence>
<dbReference type="PANTHER" id="PTHR46517:SF1">
    <property type="entry name" value="FRUCTOSE-2,6-BISPHOSPHATASE TIGAR"/>
    <property type="match status" value="1"/>
</dbReference>
<feature type="active site" description="Proton donor/acceptor" evidence="2">
    <location>
        <position position="119"/>
    </location>
</feature>
<evidence type="ECO:0000313" key="5">
    <source>
        <dbReference type="EMBL" id="GCF94658.1"/>
    </source>
</evidence>
<feature type="signal peptide" evidence="4">
    <location>
        <begin position="1"/>
        <end position="27"/>
    </location>
</feature>
<dbReference type="CDD" id="cd07067">
    <property type="entry name" value="HP_PGM_like"/>
    <property type="match status" value="1"/>
</dbReference>
<keyword evidence="1" id="KW-0378">Hydrolase</keyword>
<protein>
    <submittedName>
        <fullName evidence="5">Phosphoglycerate mutase</fullName>
    </submittedName>
</protein>
<dbReference type="GO" id="GO:0004331">
    <property type="term" value="F:fructose-2,6-bisphosphate 2-phosphatase activity"/>
    <property type="evidence" value="ECO:0007669"/>
    <property type="project" value="TreeGrafter"/>
</dbReference>
<feature type="binding site" evidence="3">
    <location>
        <begin position="119"/>
        <end position="122"/>
    </location>
    <ligand>
        <name>substrate</name>
    </ligand>
</feature>
<dbReference type="InterPro" id="IPR029033">
    <property type="entry name" value="His_PPase_superfam"/>
</dbReference>